<evidence type="ECO:0000313" key="4">
    <source>
        <dbReference type="Proteomes" id="UP000316649"/>
    </source>
</evidence>
<dbReference type="OrthoDB" id="5294247at2"/>
<dbReference type="RefSeq" id="WP_144359474.1">
    <property type="nucleotide sequence ID" value="NZ_VMNH01000016.1"/>
</dbReference>
<comment type="caution">
    <text evidence="3">The sequence shown here is derived from an EMBL/GenBank/DDBJ whole genome shotgun (WGS) entry which is preliminary data.</text>
</comment>
<gene>
    <name evidence="3" type="ORF">FHP88_12820</name>
</gene>
<keyword evidence="4" id="KW-1185">Reference proteome</keyword>
<comment type="similarity">
    <text evidence="1">Belongs to the bactofilin family.</text>
</comment>
<protein>
    <submittedName>
        <fullName evidence="3">Polymer-forming cytoskeletal protein</fullName>
    </submittedName>
</protein>
<proteinExistence type="inferred from homology"/>
<dbReference type="AlphaFoldDB" id="A0A557S4X8"/>
<dbReference type="PANTHER" id="PTHR35024">
    <property type="entry name" value="HYPOTHETICAL CYTOSOLIC PROTEIN"/>
    <property type="match status" value="1"/>
</dbReference>
<organism evidence="3 4">
    <name type="scientific">Sedimenticola selenatireducens</name>
    <dbReference type="NCBI Taxonomy" id="191960"/>
    <lineage>
        <taxon>Bacteria</taxon>
        <taxon>Pseudomonadati</taxon>
        <taxon>Pseudomonadota</taxon>
        <taxon>Gammaproteobacteria</taxon>
        <taxon>Chromatiales</taxon>
        <taxon>Sedimenticolaceae</taxon>
        <taxon>Sedimenticola</taxon>
    </lineage>
</organism>
<evidence type="ECO:0000256" key="2">
    <source>
        <dbReference type="SAM" id="MobiDB-lite"/>
    </source>
</evidence>
<sequence>MARFRKFKAPKIATVIGSGTTINGDVNFTGGLHVDGLICGNVMVDEGGDSALTLSEQGRVEGDIRVPNVILNGTVVGDVYASERVELAPKAKVTGTVYYNLLEMAMGAEVNGQLIHTKDVETQMLGYDGDRSNVEALKPDASVADESQDEASERIPRGR</sequence>
<feature type="region of interest" description="Disordered" evidence="2">
    <location>
        <begin position="138"/>
        <end position="159"/>
    </location>
</feature>
<reference evidence="3 4" key="1">
    <citation type="submission" date="2019-07" db="EMBL/GenBank/DDBJ databases">
        <title>The pathways for chlorine oxyanion respiration interact through the shared metabolite chlorate.</title>
        <authorList>
            <person name="Barnum T.P."/>
            <person name="Cheng Y."/>
            <person name="Hill K.A."/>
            <person name="Lucas L.N."/>
            <person name="Carlson H.K."/>
            <person name="Coates J.D."/>
        </authorList>
    </citation>
    <scope>NUCLEOTIDE SEQUENCE [LARGE SCALE GENOMIC DNA]</scope>
    <source>
        <strain evidence="3 4">BK-1</strain>
    </source>
</reference>
<accession>A0A557S4X8</accession>
<evidence type="ECO:0000313" key="3">
    <source>
        <dbReference type="EMBL" id="TVO72470.1"/>
    </source>
</evidence>
<evidence type="ECO:0000256" key="1">
    <source>
        <dbReference type="ARBA" id="ARBA00044755"/>
    </source>
</evidence>
<dbReference type="Proteomes" id="UP000316649">
    <property type="component" value="Unassembled WGS sequence"/>
</dbReference>
<dbReference type="EMBL" id="VMNH01000016">
    <property type="protein sequence ID" value="TVO72470.1"/>
    <property type="molecule type" value="Genomic_DNA"/>
</dbReference>
<dbReference type="PANTHER" id="PTHR35024:SF4">
    <property type="entry name" value="POLYMER-FORMING CYTOSKELETAL PROTEIN"/>
    <property type="match status" value="1"/>
</dbReference>
<dbReference type="InterPro" id="IPR007607">
    <property type="entry name" value="BacA/B"/>
</dbReference>
<name>A0A557S4X8_9GAMM</name>
<dbReference type="Pfam" id="PF04519">
    <property type="entry name" value="Bactofilin"/>
    <property type="match status" value="1"/>
</dbReference>